<dbReference type="EMBL" id="KV453925">
    <property type="protein sequence ID" value="ODV76241.1"/>
    <property type="molecule type" value="Genomic_DNA"/>
</dbReference>
<evidence type="ECO:0000256" key="2">
    <source>
        <dbReference type="PIRNR" id="PIRNR037010"/>
    </source>
</evidence>
<protein>
    <recommendedName>
        <fullName evidence="2">Splicing factor subunit</fullName>
    </recommendedName>
</protein>
<evidence type="ECO:0000313" key="4">
    <source>
        <dbReference type="Proteomes" id="UP000094389"/>
    </source>
</evidence>
<keyword evidence="4" id="KW-1185">Reference proteome</keyword>
<proteinExistence type="inferred from homology"/>
<evidence type="ECO:0000256" key="1">
    <source>
        <dbReference type="ARBA" id="ARBA00009568"/>
    </source>
</evidence>
<comment type="similarity">
    <text evidence="1 2">Belongs to the SF3B5 family.</text>
</comment>
<dbReference type="InterPro" id="IPR017089">
    <property type="entry name" value="Splicing_factor_3B_subunit_5"/>
</dbReference>
<dbReference type="PIRSF" id="PIRSF037010">
    <property type="entry name" value="Splicing_factor_3B_subunit_5"/>
    <property type="match status" value="1"/>
</dbReference>
<dbReference type="OMA" id="YDRFNIH"/>
<sequence>MADKVREQQVYNQLKSRHIGLGDETTTKHEWMTNVHRDSYASAVGHPSMLTYLSIAHDTPKAVLRTQLIEKMANPCGSKSNETHNE</sequence>
<dbReference type="PANTHER" id="PTHR20978:SF0">
    <property type="entry name" value="SPLICING FACTOR 3B SUBUNIT 5"/>
    <property type="match status" value="1"/>
</dbReference>
<dbReference type="OrthoDB" id="274726at2759"/>
<dbReference type="GO" id="GO:0005686">
    <property type="term" value="C:U2 snRNP"/>
    <property type="evidence" value="ECO:0007669"/>
    <property type="project" value="TreeGrafter"/>
</dbReference>
<gene>
    <name evidence="3" type="ORF">CYBJADRAFT_8802</name>
</gene>
<dbReference type="GeneID" id="30992384"/>
<organism evidence="3 4">
    <name type="scientific">Cyberlindnera jadinii (strain ATCC 18201 / CBS 1600 / BCRC 20928 / JCM 3617 / NBRC 0987 / NRRL Y-1542)</name>
    <name type="common">Torula yeast</name>
    <name type="synonym">Candida utilis</name>
    <dbReference type="NCBI Taxonomy" id="983966"/>
    <lineage>
        <taxon>Eukaryota</taxon>
        <taxon>Fungi</taxon>
        <taxon>Dikarya</taxon>
        <taxon>Ascomycota</taxon>
        <taxon>Saccharomycotina</taxon>
        <taxon>Saccharomycetes</taxon>
        <taxon>Phaffomycetales</taxon>
        <taxon>Phaffomycetaceae</taxon>
        <taxon>Cyberlindnera</taxon>
    </lineage>
</organism>
<dbReference type="InterPro" id="IPR009846">
    <property type="entry name" value="SF3b5/RDS3-10"/>
</dbReference>
<name>A0A1E4S9R6_CYBJN</name>
<accession>A0A1E4S9R6</accession>
<dbReference type="GO" id="GO:0000398">
    <property type="term" value="P:mRNA splicing, via spliceosome"/>
    <property type="evidence" value="ECO:0007669"/>
    <property type="project" value="UniProtKB-UniRule"/>
</dbReference>
<dbReference type="RefSeq" id="XP_020073280.1">
    <property type="nucleotide sequence ID" value="XM_020217988.1"/>
</dbReference>
<dbReference type="PANTHER" id="PTHR20978">
    <property type="entry name" value="SPLICING FACTOR 3B SUBUNIT 5"/>
    <property type="match status" value="1"/>
</dbReference>
<dbReference type="Pfam" id="PF07189">
    <property type="entry name" value="SF3b10"/>
    <property type="match status" value="1"/>
</dbReference>
<reference evidence="3 4" key="1">
    <citation type="journal article" date="2016" name="Proc. Natl. Acad. Sci. U.S.A.">
        <title>Comparative genomics of biotechnologically important yeasts.</title>
        <authorList>
            <person name="Riley R."/>
            <person name="Haridas S."/>
            <person name="Wolfe K.H."/>
            <person name="Lopes M.R."/>
            <person name="Hittinger C.T."/>
            <person name="Goeker M."/>
            <person name="Salamov A.A."/>
            <person name="Wisecaver J.H."/>
            <person name="Long T.M."/>
            <person name="Calvey C.H."/>
            <person name="Aerts A.L."/>
            <person name="Barry K.W."/>
            <person name="Choi C."/>
            <person name="Clum A."/>
            <person name="Coughlan A.Y."/>
            <person name="Deshpande S."/>
            <person name="Douglass A.P."/>
            <person name="Hanson S.J."/>
            <person name="Klenk H.-P."/>
            <person name="LaButti K.M."/>
            <person name="Lapidus A."/>
            <person name="Lindquist E.A."/>
            <person name="Lipzen A.M."/>
            <person name="Meier-Kolthoff J.P."/>
            <person name="Ohm R.A."/>
            <person name="Otillar R.P."/>
            <person name="Pangilinan J.L."/>
            <person name="Peng Y."/>
            <person name="Rokas A."/>
            <person name="Rosa C.A."/>
            <person name="Scheuner C."/>
            <person name="Sibirny A.A."/>
            <person name="Slot J.C."/>
            <person name="Stielow J.B."/>
            <person name="Sun H."/>
            <person name="Kurtzman C.P."/>
            <person name="Blackwell M."/>
            <person name="Grigoriev I.V."/>
            <person name="Jeffries T.W."/>
        </authorList>
    </citation>
    <scope>NUCLEOTIDE SEQUENCE [LARGE SCALE GENOMIC DNA]</scope>
    <source>
        <strain evidence="4">ATCC 18201 / CBS 1600 / BCRC 20928 / JCM 3617 / NBRC 0987 / NRRL Y-1542</strain>
    </source>
</reference>
<dbReference type="STRING" id="983966.A0A1E4S9R6"/>
<evidence type="ECO:0000313" key="3">
    <source>
        <dbReference type="EMBL" id="ODV76241.1"/>
    </source>
</evidence>
<dbReference type="Proteomes" id="UP000094389">
    <property type="component" value="Unassembled WGS sequence"/>
</dbReference>
<dbReference type="GO" id="GO:0071011">
    <property type="term" value="C:precatalytic spliceosome"/>
    <property type="evidence" value="ECO:0007669"/>
    <property type="project" value="TreeGrafter"/>
</dbReference>
<dbReference type="AlphaFoldDB" id="A0A1E4S9R6"/>